<feature type="active site" description="Charge relay system" evidence="9">
    <location>
        <position position="665"/>
    </location>
</feature>
<evidence type="ECO:0000256" key="3">
    <source>
        <dbReference type="ARBA" id="ARBA00022670"/>
    </source>
</evidence>
<dbReference type="Gene3D" id="3.40.50.200">
    <property type="entry name" value="Peptidase S8/S53 domain"/>
    <property type="match status" value="2"/>
</dbReference>
<evidence type="ECO:0000256" key="10">
    <source>
        <dbReference type="RuleBase" id="RU003355"/>
    </source>
</evidence>
<comment type="subcellular location">
    <subcellularLocation>
        <location evidence="1">Membrane</location>
        <topology evidence="1">Multi-pass membrane protein</topology>
    </subcellularLocation>
</comment>
<dbReference type="SUPFAM" id="SSF52743">
    <property type="entry name" value="Subtilisin-like"/>
    <property type="match status" value="2"/>
</dbReference>
<dbReference type="SMART" id="SM00679">
    <property type="entry name" value="CTNS"/>
    <property type="match status" value="2"/>
</dbReference>
<dbReference type="GeneID" id="100372033"/>
<dbReference type="RefSeq" id="XP_006819817.1">
    <property type="nucleotide sequence ID" value="XM_006819754.1"/>
</dbReference>
<evidence type="ECO:0000256" key="4">
    <source>
        <dbReference type="ARBA" id="ARBA00022692"/>
    </source>
</evidence>
<sequence length="910" mass="99933">METQHVFSTAWLTSLNDTANNSDSEDILHQNCRSEWPVSVCEFANICGLISTAIWFVVLFPQIVKNWRRKSVVGLSVLWATANFSASLINVFFVFRIQELPAYVKVSAIYMPTLELSMLTQFWIYGTHYNQKLRWLYLLVCLVCWSLIVVLEVVVGIYKEMEWAAIVLWSIETFPQVILNMQRTSTSGQSTLSVCITLVGKTTDFLSTYLLTRPLQYIIMAYFSSSMAYINGMQVVWYWRNRHITNELPSPVYGGTESRDGGQRYRYFTNDDEAENVASELEIPEDDSVDNNPPVSPSLKIERVLCAIPLRIIFATFISVTLLGYSDDNVEEVSNRISKLNKSLFYSAKVLKKWNTVIFGMSVEMTERTLNRVRTFPEVEYVEEDSLARGNVASWGLDRVDQRFLPLDDVFIPRGDGAGVNSYVFDTGIRLSHVDFEGRAEFFYDAVQDGQQDPAGDCNGHGTHCSGTLAGATFGVAKKANLWDVRVLNCNSVALWSWVIDGLEQVLAGGSKPGVASISIYGSLSLALNTAVNNLVNGGYPVAVCAGNDNADACDYSPASAADDEYNEGDRDLVIQSIMRRYPHIEIVRRFSKVVNGFSAVMNQNVADKVQLLKEVKYVEKNTVIEKDYSVDSWGLDRVDQRDLPLDDAYYPEGDATGVNAYVVDTGIRYDHVDFEGRASEFLDTVAEPAPYGDCDGHGTHCAGILGGALYGVAKNVNLLGVRVLNCEGAGYLDDLIYAMDYVVANGELPAVVSMSLGGDRSPVIDSAVGRMFDAGYFFVTSGGNNDADACLQSPQGAPKAFSVAATDITDTRASFSNYGPCINIFAPGVAIKSTYYHSPTSTAVLSGTSMACPHVAGAGAIHLGMNPNLLPDEVGAALIADATVDRVIDAKEELGTPNVLLYTRDQSLP</sequence>
<evidence type="ECO:0000256" key="6">
    <source>
        <dbReference type="ARBA" id="ARBA00022825"/>
    </source>
</evidence>
<dbReference type="InterPro" id="IPR010259">
    <property type="entry name" value="S8pro/Inhibitor_I9"/>
</dbReference>
<comment type="similarity">
    <text evidence="2 9 10">Belongs to the peptidase S8 family.</text>
</comment>
<reference evidence="15" key="1">
    <citation type="submission" date="2025-08" db="UniProtKB">
        <authorList>
            <consortium name="RefSeq"/>
        </authorList>
    </citation>
    <scope>IDENTIFICATION</scope>
    <source>
        <tissue evidence="15">Testes</tissue>
    </source>
</reference>
<dbReference type="InterPro" id="IPR023827">
    <property type="entry name" value="Peptidase_S8_Asp-AS"/>
</dbReference>
<feature type="active site" description="Charge relay system" evidence="9">
    <location>
        <position position="599"/>
    </location>
</feature>
<feature type="transmembrane region" description="Helical" evidence="11">
    <location>
        <begin position="72"/>
        <end position="95"/>
    </location>
</feature>
<dbReference type="PANTHER" id="PTHR43806">
    <property type="entry name" value="PEPTIDASE S8"/>
    <property type="match status" value="1"/>
</dbReference>
<dbReference type="PROSITE" id="PS00137">
    <property type="entry name" value="SUBTILASE_HIS"/>
    <property type="match status" value="2"/>
</dbReference>
<evidence type="ECO:0000256" key="9">
    <source>
        <dbReference type="PROSITE-ProRule" id="PRU01240"/>
    </source>
</evidence>
<dbReference type="InterPro" id="IPR023828">
    <property type="entry name" value="Peptidase_S8_Ser-AS"/>
</dbReference>
<dbReference type="Gene3D" id="3.30.70.80">
    <property type="entry name" value="Peptidase S8 propeptide/proteinase inhibitor I9"/>
    <property type="match status" value="2"/>
</dbReference>
<dbReference type="PRINTS" id="PR00723">
    <property type="entry name" value="SUBTILISIN"/>
</dbReference>
<keyword evidence="7 11" id="KW-1133">Transmembrane helix</keyword>
<proteinExistence type="inferred from homology"/>
<evidence type="ECO:0000259" key="13">
    <source>
        <dbReference type="Pfam" id="PF05922"/>
    </source>
</evidence>
<evidence type="ECO:0000256" key="8">
    <source>
        <dbReference type="ARBA" id="ARBA00023136"/>
    </source>
</evidence>
<keyword evidence="3 9" id="KW-0645">Protease</keyword>
<gene>
    <name evidence="15" type="primary">LOC100372033</name>
</gene>
<dbReference type="PROSITE" id="PS51892">
    <property type="entry name" value="SUBTILASE"/>
    <property type="match status" value="2"/>
</dbReference>
<evidence type="ECO:0000259" key="12">
    <source>
        <dbReference type="Pfam" id="PF00082"/>
    </source>
</evidence>
<dbReference type="InterPro" id="IPR036852">
    <property type="entry name" value="Peptidase_S8/S53_dom_sf"/>
</dbReference>
<dbReference type="CDD" id="cd04077">
    <property type="entry name" value="Peptidases_S8_PCSK9_ProteinaseK_like"/>
    <property type="match status" value="2"/>
</dbReference>
<dbReference type="PROSITE" id="PS00136">
    <property type="entry name" value="SUBTILASE_ASP"/>
    <property type="match status" value="1"/>
</dbReference>
<evidence type="ECO:0000256" key="7">
    <source>
        <dbReference type="ARBA" id="ARBA00022989"/>
    </source>
</evidence>
<dbReference type="PANTHER" id="PTHR43806:SF58">
    <property type="entry name" value="ALKALINE PROTEASE 1-RELATED"/>
    <property type="match status" value="1"/>
</dbReference>
<dbReference type="InterPro" id="IPR022398">
    <property type="entry name" value="Peptidase_S8_His-AS"/>
</dbReference>
<dbReference type="InterPro" id="IPR015500">
    <property type="entry name" value="Peptidase_S8_subtilisin-rel"/>
</dbReference>
<dbReference type="InterPro" id="IPR034193">
    <property type="entry name" value="PCSK9_ProteinaseK-like"/>
</dbReference>
<feature type="active site" description="Charge relay system" evidence="9">
    <location>
        <position position="698"/>
    </location>
</feature>
<dbReference type="InterPro" id="IPR000209">
    <property type="entry name" value="Peptidase_S8/S53_dom"/>
</dbReference>
<dbReference type="Pfam" id="PF00082">
    <property type="entry name" value="Peptidase_S8"/>
    <property type="match status" value="2"/>
</dbReference>
<feature type="transmembrane region" description="Helical" evidence="11">
    <location>
        <begin position="43"/>
        <end position="60"/>
    </location>
</feature>
<dbReference type="Gene3D" id="1.20.1280.290">
    <property type="match status" value="1"/>
</dbReference>
<feature type="transmembrane region" description="Helical" evidence="11">
    <location>
        <begin position="136"/>
        <end position="157"/>
    </location>
</feature>
<evidence type="ECO:0000313" key="14">
    <source>
        <dbReference type="Proteomes" id="UP000694865"/>
    </source>
</evidence>
<evidence type="ECO:0000256" key="5">
    <source>
        <dbReference type="ARBA" id="ARBA00022801"/>
    </source>
</evidence>
<dbReference type="InterPro" id="IPR050131">
    <property type="entry name" value="Peptidase_S8_subtilisin-like"/>
</dbReference>
<dbReference type="SUPFAM" id="SSF54897">
    <property type="entry name" value="Protease propeptides/inhibitors"/>
    <property type="match status" value="1"/>
</dbReference>
<keyword evidence="8 11" id="KW-0472">Membrane</keyword>
<evidence type="ECO:0000256" key="1">
    <source>
        <dbReference type="ARBA" id="ARBA00004141"/>
    </source>
</evidence>
<dbReference type="InterPro" id="IPR006603">
    <property type="entry name" value="PQ-loop_rpt"/>
</dbReference>
<feature type="domain" description="Inhibitor I9" evidence="13">
    <location>
        <begin position="343"/>
        <end position="386"/>
    </location>
</feature>
<feature type="domain" description="Inhibitor I9" evidence="13">
    <location>
        <begin position="584"/>
        <end position="626"/>
    </location>
</feature>
<dbReference type="Pfam" id="PF05922">
    <property type="entry name" value="Inhibitor_I9"/>
    <property type="match status" value="2"/>
</dbReference>
<feature type="transmembrane region" description="Helical" evidence="11">
    <location>
        <begin position="217"/>
        <end position="239"/>
    </location>
</feature>
<keyword evidence="4 11" id="KW-0812">Transmembrane</keyword>
<protein>
    <submittedName>
        <fullName evidence="15">Uncharacterized protein LOC100372033</fullName>
    </submittedName>
</protein>
<dbReference type="Pfam" id="PF04193">
    <property type="entry name" value="PQ-loop"/>
    <property type="match status" value="2"/>
</dbReference>
<keyword evidence="5 9" id="KW-0378">Hydrolase</keyword>
<name>A0ABM0MIH6_SACKO</name>
<feature type="active site" description="Charge relay system" evidence="9">
    <location>
        <position position="850"/>
    </location>
</feature>
<feature type="active site" description="Charge relay system" evidence="9">
    <location>
        <position position="461"/>
    </location>
</feature>
<feature type="domain" description="Peptidase S8/S53" evidence="12">
    <location>
        <begin position="663"/>
        <end position="883"/>
    </location>
</feature>
<organism evidence="14 15">
    <name type="scientific">Saccoglossus kowalevskii</name>
    <name type="common">Acorn worm</name>
    <dbReference type="NCBI Taxonomy" id="10224"/>
    <lineage>
        <taxon>Eukaryota</taxon>
        <taxon>Metazoa</taxon>
        <taxon>Hemichordata</taxon>
        <taxon>Enteropneusta</taxon>
        <taxon>Harrimaniidae</taxon>
        <taxon>Saccoglossus</taxon>
    </lineage>
</organism>
<dbReference type="InterPro" id="IPR037045">
    <property type="entry name" value="S8pro/Inhibitor_I9_sf"/>
</dbReference>
<dbReference type="PROSITE" id="PS00138">
    <property type="entry name" value="SUBTILASE_SER"/>
    <property type="match status" value="1"/>
</dbReference>
<evidence type="ECO:0000256" key="2">
    <source>
        <dbReference type="ARBA" id="ARBA00011073"/>
    </source>
</evidence>
<keyword evidence="14" id="KW-1185">Reference proteome</keyword>
<evidence type="ECO:0000256" key="11">
    <source>
        <dbReference type="SAM" id="Phobius"/>
    </source>
</evidence>
<evidence type="ECO:0000313" key="15">
    <source>
        <dbReference type="RefSeq" id="XP_006819817.1"/>
    </source>
</evidence>
<accession>A0ABM0MIH6</accession>
<feature type="transmembrane region" description="Helical" evidence="11">
    <location>
        <begin position="107"/>
        <end position="124"/>
    </location>
</feature>
<feature type="domain" description="Peptidase S8/S53" evidence="12">
    <location>
        <begin position="424"/>
        <end position="560"/>
    </location>
</feature>
<keyword evidence="6 9" id="KW-0720">Serine protease</keyword>
<feature type="active site" description="Charge relay system" evidence="9">
    <location>
        <position position="426"/>
    </location>
</feature>
<dbReference type="Proteomes" id="UP000694865">
    <property type="component" value="Unplaced"/>
</dbReference>